<keyword evidence="1" id="KW-0229">DNA integration</keyword>
<dbReference type="EMBL" id="CP009788">
    <property type="protein sequence ID" value="AJE03597.1"/>
    <property type="molecule type" value="Genomic_DNA"/>
</dbReference>
<evidence type="ECO:0000256" key="2">
    <source>
        <dbReference type="ARBA" id="ARBA00023125"/>
    </source>
</evidence>
<dbReference type="GO" id="GO:0006310">
    <property type="term" value="P:DNA recombination"/>
    <property type="evidence" value="ECO:0007669"/>
    <property type="project" value="UniProtKB-KW"/>
</dbReference>
<dbReference type="GO" id="GO:0003677">
    <property type="term" value="F:DNA binding"/>
    <property type="evidence" value="ECO:0007669"/>
    <property type="project" value="UniProtKB-UniRule"/>
</dbReference>
<dbReference type="Proteomes" id="UP000057609">
    <property type="component" value="Chromosome"/>
</dbReference>
<reference evidence="6 7" key="1">
    <citation type="journal article" date="2015" name="Genome Announc.">
        <title>Complete Genome of Geobacter pickeringii G13T, a Metal-Reducing Isolate from Sedimentary Kaolin Deposits.</title>
        <authorList>
            <person name="Badalamenti J.P."/>
            <person name="Bond D.R."/>
        </authorList>
    </citation>
    <scope>NUCLEOTIDE SEQUENCE [LARGE SCALE GENOMIC DNA]</scope>
    <source>
        <strain evidence="6 7">G13</strain>
    </source>
</reference>
<dbReference type="OrthoDB" id="5399439at2"/>
<dbReference type="SUPFAM" id="SSF56349">
    <property type="entry name" value="DNA breaking-rejoining enzymes"/>
    <property type="match status" value="1"/>
</dbReference>
<dbReference type="Gene3D" id="1.10.443.10">
    <property type="entry name" value="Intergrase catalytic core"/>
    <property type="match status" value="1"/>
</dbReference>
<dbReference type="HOGENOM" id="CLU_094204_0_0_7"/>
<organism evidence="6 7">
    <name type="scientific">Geobacter pickeringii</name>
    <dbReference type="NCBI Taxonomy" id="345632"/>
    <lineage>
        <taxon>Bacteria</taxon>
        <taxon>Pseudomonadati</taxon>
        <taxon>Thermodesulfobacteriota</taxon>
        <taxon>Desulfuromonadia</taxon>
        <taxon>Geobacterales</taxon>
        <taxon>Geobacteraceae</taxon>
        <taxon>Geobacter</taxon>
    </lineage>
</organism>
<feature type="domain" description="Core-binding (CB)" evidence="5">
    <location>
        <begin position="8"/>
        <end position="87"/>
    </location>
</feature>
<dbReference type="KEGG" id="gpi:GPICK_09750"/>
<gene>
    <name evidence="6" type="ORF">GPICK_09750</name>
</gene>
<dbReference type="InterPro" id="IPR024456">
    <property type="entry name" value="Integrase_catalytic_putative"/>
</dbReference>
<name>A0A0B5BAJ4_9BACT</name>
<accession>A0A0B5BAJ4</accession>
<dbReference type="PROSITE" id="PS51900">
    <property type="entry name" value="CB"/>
    <property type="match status" value="1"/>
</dbReference>
<dbReference type="InterPro" id="IPR011010">
    <property type="entry name" value="DNA_brk_join_enz"/>
</dbReference>
<dbReference type="InterPro" id="IPR013762">
    <property type="entry name" value="Integrase-like_cat_sf"/>
</dbReference>
<evidence type="ECO:0000256" key="3">
    <source>
        <dbReference type="ARBA" id="ARBA00023172"/>
    </source>
</evidence>
<dbReference type="AlphaFoldDB" id="A0A0B5BAJ4"/>
<dbReference type="RefSeq" id="WP_039742669.1">
    <property type="nucleotide sequence ID" value="NZ_CP009788.1"/>
</dbReference>
<evidence type="ECO:0000256" key="1">
    <source>
        <dbReference type="ARBA" id="ARBA00022908"/>
    </source>
</evidence>
<keyword evidence="7" id="KW-1185">Reference proteome</keyword>
<sequence>MGKRLERQALERIGKNWSKSSLTKEKLLSNVREFARFCESRYGLQRIDTLKPHMVESYLHSLHERGLAPSTMSGKLSAVREVAKAVGKANIVARDNSAYGVSRQGCRYNPQQANGAKLAEIRATLHTQAEGGDRVALMMRAADALRQQFGLRAKESLLTSKTIGRDGRTYLVVEGAKGGRPRELEVRTVGQQAAVRLVAGTAERLGNANHRLIPPELALKEAYDAQRNTWRALGGTRENGAHMHAERHAYAQARLGETGDRRTVAEELGHGRESVTAHYVHG</sequence>
<evidence type="ECO:0000313" key="7">
    <source>
        <dbReference type="Proteomes" id="UP000057609"/>
    </source>
</evidence>
<dbReference type="Pfam" id="PF12835">
    <property type="entry name" value="Integrase_1"/>
    <property type="match status" value="1"/>
</dbReference>
<proteinExistence type="predicted"/>
<dbReference type="InterPro" id="IPR044068">
    <property type="entry name" value="CB"/>
</dbReference>
<dbReference type="Pfam" id="PF02899">
    <property type="entry name" value="Phage_int_SAM_1"/>
    <property type="match status" value="1"/>
</dbReference>
<protein>
    <recommendedName>
        <fullName evidence="5">Core-binding (CB) domain-containing protein</fullName>
    </recommendedName>
</protein>
<keyword evidence="3" id="KW-0233">DNA recombination</keyword>
<evidence type="ECO:0000259" key="5">
    <source>
        <dbReference type="PROSITE" id="PS51900"/>
    </source>
</evidence>
<dbReference type="InterPro" id="IPR004107">
    <property type="entry name" value="Integrase_SAM-like_N"/>
</dbReference>
<dbReference type="InterPro" id="IPR010998">
    <property type="entry name" value="Integrase_recombinase_N"/>
</dbReference>
<dbReference type="Gene3D" id="1.10.150.130">
    <property type="match status" value="1"/>
</dbReference>
<evidence type="ECO:0000256" key="4">
    <source>
        <dbReference type="PROSITE-ProRule" id="PRU01248"/>
    </source>
</evidence>
<keyword evidence="2 4" id="KW-0238">DNA-binding</keyword>
<dbReference type="GO" id="GO:0015074">
    <property type="term" value="P:DNA integration"/>
    <property type="evidence" value="ECO:0007669"/>
    <property type="project" value="UniProtKB-KW"/>
</dbReference>
<evidence type="ECO:0000313" key="6">
    <source>
        <dbReference type="EMBL" id="AJE03597.1"/>
    </source>
</evidence>